<dbReference type="AlphaFoldDB" id="A0A1K2FBL1"/>
<dbReference type="PANTHER" id="PTHR11773:SF1">
    <property type="entry name" value="GLYCINE DEHYDROGENASE (DECARBOXYLATING), MITOCHONDRIAL"/>
    <property type="match status" value="1"/>
</dbReference>
<evidence type="ECO:0000313" key="2">
    <source>
        <dbReference type="Proteomes" id="UP000181909"/>
    </source>
</evidence>
<dbReference type="GO" id="GO:0005960">
    <property type="term" value="C:glycine cleavage complex"/>
    <property type="evidence" value="ECO:0007669"/>
    <property type="project" value="TreeGrafter"/>
</dbReference>
<dbReference type="EMBL" id="FPJO01000054">
    <property type="protein sequence ID" value="SFY44838.1"/>
    <property type="molecule type" value="Genomic_DNA"/>
</dbReference>
<dbReference type="PANTHER" id="PTHR11773">
    <property type="entry name" value="GLYCINE DEHYDROGENASE, DECARBOXYLATING"/>
    <property type="match status" value="1"/>
</dbReference>
<reference evidence="1 2" key="1">
    <citation type="submission" date="2016-11" db="EMBL/GenBank/DDBJ databases">
        <authorList>
            <person name="Jaros S."/>
            <person name="Januszkiewicz K."/>
            <person name="Wedrychowicz H."/>
        </authorList>
    </citation>
    <scope>NUCLEOTIDE SEQUENCE [LARGE SCALE GENOMIC DNA]</scope>
    <source>
        <strain evidence="1 2">OK807</strain>
    </source>
</reference>
<proteinExistence type="predicted"/>
<gene>
    <name evidence="1" type="ORF">SAMN02787144_10547</name>
</gene>
<accession>A0A1K2FBL1</accession>
<protein>
    <submittedName>
        <fullName evidence="1">Glycine dehydrogenase</fullName>
    </submittedName>
</protein>
<organism evidence="1 2">
    <name type="scientific">Streptomyces atratus</name>
    <dbReference type="NCBI Taxonomy" id="1893"/>
    <lineage>
        <taxon>Bacteria</taxon>
        <taxon>Bacillati</taxon>
        <taxon>Actinomycetota</taxon>
        <taxon>Actinomycetes</taxon>
        <taxon>Kitasatosporales</taxon>
        <taxon>Streptomycetaceae</taxon>
        <taxon>Streptomyces</taxon>
    </lineage>
</organism>
<dbReference type="GO" id="GO:0016594">
    <property type="term" value="F:glycine binding"/>
    <property type="evidence" value="ECO:0007669"/>
    <property type="project" value="TreeGrafter"/>
</dbReference>
<dbReference type="GO" id="GO:0004375">
    <property type="term" value="F:glycine dehydrogenase (decarboxylating) activity"/>
    <property type="evidence" value="ECO:0007669"/>
    <property type="project" value="InterPro"/>
</dbReference>
<name>A0A1K2FBL1_STRAR</name>
<evidence type="ECO:0000313" key="1">
    <source>
        <dbReference type="EMBL" id="SFY44838.1"/>
    </source>
</evidence>
<dbReference type="STRING" id="1893.SAMN02787144_10547"/>
<dbReference type="InterPro" id="IPR020581">
    <property type="entry name" value="GDC_P"/>
</dbReference>
<dbReference type="Proteomes" id="UP000181909">
    <property type="component" value="Unassembled WGS sequence"/>
</dbReference>
<dbReference type="GO" id="GO:0019464">
    <property type="term" value="P:glycine decarboxylation via glycine cleavage system"/>
    <property type="evidence" value="ECO:0007669"/>
    <property type="project" value="TreeGrafter"/>
</dbReference>
<dbReference type="GO" id="GO:0005829">
    <property type="term" value="C:cytosol"/>
    <property type="evidence" value="ECO:0007669"/>
    <property type="project" value="TreeGrafter"/>
</dbReference>
<sequence length="51" mass="5267">MSAAPSGSAGILPILWAHIRMRGAEGLTEATRAAVLGANHLAHRFAALFPS</sequence>
<dbReference type="GO" id="GO:0030170">
    <property type="term" value="F:pyridoxal phosphate binding"/>
    <property type="evidence" value="ECO:0007669"/>
    <property type="project" value="TreeGrafter"/>
</dbReference>